<dbReference type="Proteomes" id="UP000193719">
    <property type="component" value="Unassembled WGS sequence"/>
</dbReference>
<dbReference type="PANTHER" id="PTHR13847">
    <property type="entry name" value="SARCOSINE DEHYDROGENASE-RELATED"/>
    <property type="match status" value="1"/>
</dbReference>
<dbReference type="InterPro" id="IPR036188">
    <property type="entry name" value="FAD/NAD-bd_sf"/>
</dbReference>
<keyword evidence="4" id="KW-1185">Reference proteome</keyword>
<dbReference type="GO" id="GO:0005737">
    <property type="term" value="C:cytoplasm"/>
    <property type="evidence" value="ECO:0007669"/>
    <property type="project" value="TreeGrafter"/>
</dbReference>
<dbReference type="EMBL" id="MCFH01000029">
    <property type="protein sequence ID" value="ORX47935.1"/>
    <property type="molecule type" value="Genomic_DNA"/>
</dbReference>
<evidence type="ECO:0000256" key="1">
    <source>
        <dbReference type="SAM" id="MobiDB-lite"/>
    </source>
</evidence>
<dbReference type="AlphaFoldDB" id="A0A1Y1V6T9"/>
<protein>
    <recommendedName>
        <fullName evidence="2">FAD dependent oxidoreductase domain-containing protein</fullName>
    </recommendedName>
</protein>
<dbReference type="OrthoDB" id="429143at2759"/>
<gene>
    <name evidence="3" type="ORF">BCR36DRAFT_584629</name>
</gene>
<dbReference type="PANTHER" id="PTHR13847:SF260">
    <property type="entry name" value="FAD DEPENDENT OXIDOREDUCTASE DOMAIN-CONTAINING PROTEIN"/>
    <property type="match status" value="1"/>
</dbReference>
<name>A0A1Y1V6T9_9FUNG</name>
<dbReference type="SUPFAM" id="SSF51905">
    <property type="entry name" value="FAD/NAD(P)-binding domain"/>
    <property type="match status" value="1"/>
</dbReference>
<dbReference type="STRING" id="1754191.A0A1Y1V6T9"/>
<dbReference type="Gene3D" id="3.30.9.10">
    <property type="entry name" value="D-Amino Acid Oxidase, subunit A, domain 2"/>
    <property type="match status" value="1"/>
</dbReference>
<feature type="region of interest" description="Disordered" evidence="1">
    <location>
        <begin position="472"/>
        <end position="493"/>
    </location>
</feature>
<organism evidence="3 4">
    <name type="scientific">Piromyces finnis</name>
    <dbReference type="NCBI Taxonomy" id="1754191"/>
    <lineage>
        <taxon>Eukaryota</taxon>
        <taxon>Fungi</taxon>
        <taxon>Fungi incertae sedis</taxon>
        <taxon>Chytridiomycota</taxon>
        <taxon>Chytridiomycota incertae sedis</taxon>
        <taxon>Neocallimastigomycetes</taxon>
        <taxon>Neocallimastigales</taxon>
        <taxon>Neocallimastigaceae</taxon>
        <taxon>Piromyces</taxon>
    </lineage>
</organism>
<accession>A0A1Y1V6T9</accession>
<reference evidence="3 4" key="1">
    <citation type="submission" date="2016-08" db="EMBL/GenBank/DDBJ databases">
        <title>Genomes of anaerobic fungi encode conserved fungal cellulosomes for biomass hydrolysis.</title>
        <authorList>
            <consortium name="DOE Joint Genome Institute"/>
            <person name="Haitjema C.H."/>
            <person name="Gilmore S.P."/>
            <person name="Henske J.K."/>
            <person name="Solomon K.V."/>
            <person name="De Groot R."/>
            <person name="Kuo A."/>
            <person name="Mondo S.J."/>
            <person name="Salamov A.A."/>
            <person name="Labutti K."/>
            <person name="Zhao Z."/>
            <person name="Chiniquy J."/>
            <person name="Barry K."/>
            <person name="Brewer H.M."/>
            <person name="Purvine S.O."/>
            <person name="Wright A.T."/>
            <person name="Boxma B."/>
            <person name="Van Alen T."/>
            <person name="Hackstein J.H."/>
            <person name="Baker S.E."/>
            <person name="Grigoriev I.V."/>
            <person name="O'Malley M.A."/>
        </authorList>
    </citation>
    <scope>NUCLEOTIDE SEQUENCE [LARGE SCALE GENOMIC DNA]</scope>
    <source>
        <strain evidence="4">finn</strain>
    </source>
</reference>
<proteinExistence type="predicted"/>
<dbReference type="Gene3D" id="3.50.50.60">
    <property type="entry name" value="FAD/NAD(P)-binding domain"/>
    <property type="match status" value="1"/>
</dbReference>
<evidence type="ECO:0000259" key="2">
    <source>
        <dbReference type="Pfam" id="PF01266"/>
    </source>
</evidence>
<comment type="caution">
    <text evidence="3">The sequence shown here is derived from an EMBL/GenBank/DDBJ whole genome shotgun (WGS) entry which is preliminary data.</text>
</comment>
<dbReference type="InterPro" id="IPR006076">
    <property type="entry name" value="FAD-dep_OxRdtase"/>
</dbReference>
<feature type="domain" description="FAD dependent oxidoreductase" evidence="2">
    <location>
        <begin position="36"/>
        <end position="425"/>
    </location>
</feature>
<evidence type="ECO:0000313" key="3">
    <source>
        <dbReference type="EMBL" id="ORX47935.1"/>
    </source>
</evidence>
<evidence type="ECO:0000313" key="4">
    <source>
        <dbReference type="Proteomes" id="UP000193719"/>
    </source>
</evidence>
<dbReference type="Pfam" id="PF01266">
    <property type="entry name" value="DAO"/>
    <property type="match status" value="1"/>
</dbReference>
<reference evidence="3 4" key="2">
    <citation type="submission" date="2016-08" db="EMBL/GenBank/DDBJ databases">
        <title>Pervasive Adenine N6-methylation of Active Genes in Fungi.</title>
        <authorList>
            <consortium name="DOE Joint Genome Institute"/>
            <person name="Mondo S.J."/>
            <person name="Dannebaum R.O."/>
            <person name="Kuo R.C."/>
            <person name="Labutti K."/>
            <person name="Haridas S."/>
            <person name="Kuo A."/>
            <person name="Salamov A."/>
            <person name="Ahrendt S.R."/>
            <person name="Lipzen A."/>
            <person name="Sullivan W."/>
            <person name="Andreopoulos W.B."/>
            <person name="Clum A."/>
            <person name="Lindquist E."/>
            <person name="Daum C."/>
            <person name="Ramamoorthy G.K."/>
            <person name="Gryganskyi A."/>
            <person name="Culley D."/>
            <person name="Magnuson J.K."/>
            <person name="James T.Y."/>
            <person name="O'Malley M.A."/>
            <person name="Stajich J.E."/>
            <person name="Spatafora J.W."/>
            <person name="Visel A."/>
            <person name="Grigoriev I.V."/>
        </authorList>
    </citation>
    <scope>NUCLEOTIDE SEQUENCE [LARGE SCALE GENOMIC DNA]</scope>
    <source>
        <strain evidence="4">finn</strain>
    </source>
</reference>
<sequence length="493" mass="54971">MTDPGLPHPQPTRSFWLIDNPLSNHRTTVSLPCCADIVILGAGLTGASVAYHLTKLDTEGKSILCLDARAAAGGASGRCGGNMTNSTYRYFKYDMKKYGLDIAKKIRVFELETVLALKKLIKDNRWEKKVELREGGTVHSYLTDLEFNEAIENIEEMRNQGLGHELIIWDRVETVKKTHGEDFVGAVMNPNGSQLSPSKLTIQLLQLALKSGYFNLQTYTPVQSITPFNSETASANIDISSLKGQPRWVINTNRGSVICNTVIHCTNGYCAHLLPQLRDCIVPVRGQMMITIPSSIPRLWPFGISINRGYIYGWQRNDNMVILGGARGEAGPELEYNCSDDSDINTAIDRKLRQFLPTHFGDMVKSPTKIMMTWAGIMGMSNDILNLPWVGPIPGSKWDGQFISAGYHGHGMPRAFHCAKAVAQMVLGSKPDVPGWMDEMLPSKKSGPTMKDWARKEDLYKIMRIEDGLAEMERRKEEEDSEAFIETDVKAKL</sequence>